<accession>A0AAJ8E3J8</accession>
<dbReference type="KEGG" id="ang:An07g01660"/>
<dbReference type="RefSeq" id="XP_059606140.1">
    <property type="nucleotide sequence ID" value="XM_059748240.1"/>
</dbReference>
<proteinExistence type="predicted"/>
<evidence type="ECO:0000313" key="1">
    <source>
        <dbReference type="RefSeq" id="XP_059606140.1"/>
    </source>
</evidence>
<organism evidence="1">
    <name type="scientific">Aspergillus niger</name>
    <dbReference type="NCBI Taxonomy" id="5061"/>
    <lineage>
        <taxon>Eukaryota</taxon>
        <taxon>Fungi</taxon>
        <taxon>Dikarya</taxon>
        <taxon>Ascomycota</taxon>
        <taxon>Pezizomycotina</taxon>
        <taxon>Eurotiomycetes</taxon>
        <taxon>Eurotiomycetidae</taxon>
        <taxon>Eurotiales</taxon>
        <taxon>Aspergillaceae</taxon>
        <taxon>Aspergillus</taxon>
        <taxon>Aspergillus subgen. Circumdati</taxon>
    </lineage>
</organism>
<sequence length="309" mass="33858">MECIVNKIKWSPRDPTSHRQQHYPCCIPCLLFGKQYPSQSTDLLIGSCGRSSMPGIWRPFQMGPEWILPTPSHQPTGDGSQEPDAGIADRRLPAMHDNTILIPGCWLETSGQYAFLVACYGSLGKAGLNKDPSIRHRYMIAASWRIFSGLLLCGGSDIISLPVYQGSHIRSSGGSAPITALPLATRLSTTTTVMSAALSLRTLTQWFTSDGELIGVEITDRGPSKLFEPRMEPFPFNITEHVVDCQHIREYARATRSTNDALKLAVKQYTPKSNPNPQPGDVTIIGATSVGSPKVSRDVYLHSILCFDA</sequence>
<reference evidence="1" key="2">
    <citation type="submission" date="2025-08" db="UniProtKB">
        <authorList>
            <consortium name="RefSeq"/>
        </authorList>
    </citation>
    <scope>IDENTIFICATION</scope>
</reference>
<dbReference type="InterPro" id="IPR029058">
    <property type="entry name" value="AB_hydrolase_fold"/>
</dbReference>
<dbReference type="VEuPathDB" id="FungiDB:An07g01660"/>
<dbReference type="Gene3D" id="3.40.50.1820">
    <property type="entry name" value="alpha/beta hydrolase"/>
    <property type="match status" value="1"/>
</dbReference>
<name>A0AAJ8E3J8_ASPNG</name>
<gene>
    <name evidence="1" type="ORF">An07g01660</name>
</gene>
<reference evidence="1" key="1">
    <citation type="submission" date="2025-02" db="EMBL/GenBank/DDBJ databases">
        <authorList>
            <consortium name="NCBI Genome Project"/>
        </authorList>
    </citation>
    <scope>NUCLEOTIDE SEQUENCE</scope>
</reference>
<dbReference type="AlphaFoldDB" id="A0AAJ8E3J8"/>
<dbReference type="GeneID" id="84591280"/>
<protein>
    <submittedName>
        <fullName evidence="1">Uncharacterized protein</fullName>
    </submittedName>
</protein>